<gene>
    <name evidence="1" type="ORF">MLD38_007045</name>
</gene>
<proteinExistence type="predicted"/>
<name>A0ACB9RP25_9MYRT</name>
<sequence length="322" mass="35041">MNCSRDPRLFFSRASGLQKPEKDLNFEARQGANMKDPPISRLKRMEHEEKRIASLDISSNETIPAMHLLSLMDAGMPSGKKIGLDENARLSKQPSSPCRYHAKEVCGLNLGLCKTCIPLRRQSFDSDHQAKVLPGKYQELSAAPGFSLSAPLSGPANVFSSGSVGKPRVPLDVNEKGKGKCFEAGISGVAPSLAVNVGLGTSYGFKPYHNMERNSPNSLGARVISQQMSERQTIEAPSEIRTAILPLRNNSEAAICTVNRNPAEFSVPEEGNIYSIGRDDLKLTKRVVRNKPELSNARCRGGKKMAKLKHTAGTSQNQPQTA</sequence>
<comment type="caution">
    <text evidence="1">The sequence shown here is derived from an EMBL/GenBank/DDBJ whole genome shotgun (WGS) entry which is preliminary data.</text>
</comment>
<keyword evidence="2" id="KW-1185">Reference proteome</keyword>
<dbReference type="EMBL" id="CM042882">
    <property type="protein sequence ID" value="KAI4380911.1"/>
    <property type="molecule type" value="Genomic_DNA"/>
</dbReference>
<evidence type="ECO:0000313" key="1">
    <source>
        <dbReference type="EMBL" id="KAI4380911.1"/>
    </source>
</evidence>
<accession>A0ACB9RP25</accession>
<reference evidence="2" key="1">
    <citation type="journal article" date="2023" name="Front. Plant Sci.">
        <title>Chromosomal-level genome assembly of Melastoma candidum provides insights into trichome evolution.</title>
        <authorList>
            <person name="Zhong Y."/>
            <person name="Wu W."/>
            <person name="Sun C."/>
            <person name="Zou P."/>
            <person name="Liu Y."/>
            <person name="Dai S."/>
            <person name="Zhou R."/>
        </authorList>
    </citation>
    <scope>NUCLEOTIDE SEQUENCE [LARGE SCALE GENOMIC DNA]</scope>
</reference>
<evidence type="ECO:0000313" key="2">
    <source>
        <dbReference type="Proteomes" id="UP001057402"/>
    </source>
</evidence>
<organism evidence="1 2">
    <name type="scientific">Melastoma candidum</name>
    <dbReference type="NCBI Taxonomy" id="119954"/>
    <lineage>
        <taxon>Eukaryota</taxon>
        <taxon>Viridiplantae</taxon>
        <taxon>Streptophyta</taxon>
        <taxon>Embryophyta</taxon>
        <taxon>Tracheophyta</taxon>
        <taxon>Spermatophyta</taxon>
        <taxon>Magnoliopsida</taxon>
        <taxon>eudicotyledons</taxon>
        <taxon>Gunneridae</taxon>
        <taxon>Pentapetalae</taxon>
        <taxon>rosids</taxon>
        <taxon>malvids</taxon>
        <taxon>Myrtales</taxon>
        <taxon>Melastomataceae</taxon>
        <taxon>Melastomatoideae</taxon>
        <taxon>Melastomateae</taxon>
        <taxon>Melastoma</taxon>
    </lineage>
</organism>
<dbReference type="Proteomes" id="UP001057402">
    <property type="component" value="Chromosome 3"/>
</dbReference>
<protein>
    <submittedName>
        <fullName evidence="1">Uncharacterized protein</fullName>
    </submittedName>
</protein>